<dbReference type="EMBL" id="JAUEDM010000006">
    <property type="protein sequence ID" value="KAK3315625.1"/>
    <property type="molecule type" value="Genomic_DNA"/>
</dbReference>
<reference evidence="1" key="2">
    <citation type="submission" date="2023-06" db="EMBL/GenBank/DDBJ databases">
        <authorList>
            <consortium name="Lawrence Berkeley National Laboratory"/>
            <person name="Haridas S."/>
            <person name="Hensen N."/>
            <person name="Bonometti L."/>
            <person name="Westerberg I."/>
            <person name="Brannstrom I.O."/>
            <person name="Guillou S."/>
            <person name="Cros-Aarteil S."/>
            <person name="Calhoun S."/>
            <person name="Kuo A."/>
            <person name="Mondo S."/>
            <person name="Pangilinan J."/>
            <person name="Riley R."/>
            <person name="Labutti K."/>
            <person name="Andreopoulos B."/>
            <person name="Lipzen A."/>
            <person name="Chen C."/>
            <person name="Yanf M."/>
            <person name="Daum C."/>
            <person name="Ng V."/>
            <person name="Clum A."/>
            <person name="Steindorff A."/>
            <person name="Ohm R."/>
            <person name="Martin F."/>
            <person name="Silar P."/>
            <person name="Natvig D."/>
            <person name="Lalanne C."/>
            <person name="Gautier V."/>
            <person name="Ament-Velasquez S.L."/>
            <person name="Kruys A."/>
            <person name="Hutchinson M.I."/>
            <person name="Powell A.J."/>
            <person name="Barry K."/>
            <person name="Miller A.N."/>
            <person name="Grigoriev I.V."/>
            <person name="Debuchy R."/>
            <person name="Gladieux P."/>
            <person name="Thoren M.H."/>
            <person name="Johannesson H."/>
        </authorList>
    </citation>
    <scope>NUCLEOTIDE SEQUENCE</scope>
    <source>
        <strain evidence="1">CBS 118394</strain>
    </source>
</reference>
<comment type="caution">
    <text evidence="1">The sequence shown here is derived from an EMBL/GenBank/DDBJ whole genome shotgun (WGS) entry which is preliminary data.</text>
</comment>
<organism evidence="1 2">
    <name type="scientific">Apodospora peruviana</name>
    <dbReference type="NCBI Taxonomy" id="516989"/>
    <lineage>
        <taxon>Eukaryota</taxon>
        <taxon>Fungi</taxon>
        <taxon>Dikarya</taxon>
        <taxon>Ascomycota</taxon>
        <taxon>Pezizomycotina</taxon>
        <taxon>Sordariomycetes</taxon>
        <taxon>Sordariomycetidae</taxon>
        <taxon>Sordariales</taxon>
        <taxon>Lasiosphaeriaceae</taxon>
        <taxon>Apodospora</taxon>
    </lineage>
</organism>
<evidence type="ECO:0000313" key="2">
    <source>
        <dbReference type="Proteomes" id="UP001283341"/>
    </source>
</evidence>
<dbReference type="AlphaFoldDB" id="A0AAE0HZD2"/>
<gene>
    <name evidence="1" type="ORF">B0H66DRAFT_536487</name>
</gene>
<name>A0AAE0HZD2_9PEZI</name>
<protein>
    <submittedName>
        <fullName evidence="1">Uncharacterized protein</fullName>
    </submittedName>
</protein>
<accession>A0AAE0HZD2</accession>
<reference evidence="1" key="1">
    <citation type="journal article" date="2023" name="Mol. Phylogenet. Evol.">
        <title>Genome-scale phylogeny and comparative genomics of the fungal order Sordariales.</title>
        <authorList>
            <person name="Hensen N."/>
            <person name="Bonometti L."/>
            <person name="Westerberg I."/>
            <person name="Brannstrom I.O."/>
            <person name="Guillou S."/>
            <person name="Cros-Aarteil S."/>
            <person name="Calhoun S."/>
            <person name="Haridas S."/>
            <person name="Kuo A."/>
            <person name="Mondo S."/>
            <person name="Pangilinan J."/>
            <person name="Riley R."/>
            <person name="LaButti K."/>
            <person name="Andreopoulos B."/>
            <person name="Lipzen A."/>
            <person name="Chen C."/>
            <person name="Yan M."/>
            <person name="Daum C."/>
            <person name="Ng V."/>
            <person name="Clum A."/>
            <person name="Steindorff A."/>
            <person name="Ohm R.A."/>
            <person name="Martin F."/>
            <person name="Silar P."/>
            <person name="Natvig D.O."/>
            <person name="Lalanne C."/>
            <person name="Gautier V."/>
            <person name="Ament-Velasquez S.L."/>
            <person name="Kruys A."/>
            <person name="Hutchinson M.I."/>
            <person name="Powell A.J."/>
            <person name="Barry K."/>
            <person name="Miller A.N."/>
            <person name="Grigoriev I.V."/>
            <person name="Debuchy R."/>
            <person name="Gladieux P."/>
            <person name="Hiltunen Thoren M."/>
            <person name="Johannesson H."/>
        </authorList>
    </citation>
    <scope>NUCLEOTIDE SEQUENCE</scope>
    <source>
        <strain evidence="1">CBS 118394</strain>
    </source>
</reference>
<evidence type="ECO:0000313" key="1">
    <source>
        <dbReference type="EMBL" id="KAK3315625.1"/>
    </source>
</evidence>
<keyword evidence="2" id="KW-1185">Reference proteome</keyword>
<dbReference type="Proteomes" id="UP001283341">
    <property type="component" value="Unassembled WGS sequence"/>
</dbReference>
<proteinExistence type="predicted"/>
<sequence length="261" mass="29231">MKLSVGPVAPERYQGNRPTIINTTDATVQNLDQWVAWVVKRCHASVADHREDSTVQVPLADRIHSFRYDIWHGGVNYAGSAYGKTFDLDYWLQDFDKTGAWNMVNCYDQAAIVQIATLLGVPCDRIGWEYKEPFGYITNTDIRMALDACAGPHTGSETVAAYLMNSIDDTNSMTSLYYQTYGTKYNTAQAMLSITALEMDNGKGVQTVDQHKDSYYTVKTTGGVLTYTDLKNIGTTMASRWLEFAKFVQQTPNHSKKIDLG</sequence>